<reference evidence="8 9" key="1">
    <citation type="journal article" date="2011" name="J. Gen. Appl. Microbiol.">
        <title>Draft genome sequencing of the enigmatic basidiomycete Mixia osmundae.</title>
        <authorList>
            <person name="Nishida H."/>
            <person name="Nagatsuka Y."/>
            <person name="Sugiyama J."/>
        </authorList>
    </citation>
    <scope>NUCLEOTIDE SEQUENCE [LARGE SCALE GENOMIC DNA]</scope>
    <source>
        <strain evidence="9">CBS 9802 / IAM 14324 / JCM 22182 / KY 12970</strain>
    </source>
</reference>
<organism evidence="8 9">
    <name type="scientific">Mixia osmundae (strain CBS 9802 / IAM 14324 / JCM 22182 / KY 12970)</name>
    <dbReference type="NCBI Taxonomy" id="764103"/>
    <lineage>
        <taxon>Eukaryota</taxon>
        <taxon>Fungi</taxon>
        <taxon>Dikarya</taxon>
        <taxon>Basidiomycota</taxon>
        <taxon>Pucciniomycotina</taxon>
        <taxon>Mixiomycetes</taxon>
        <taxon>Mixiales</taxon>
        <taxon>Mixiaceae</taxon>
        <taxon>Mixia</taxon>
    </lineage>
</organism>
<feature type="domain" description="Thioredoxin" evidence="7">
    <location>
        <begin position="20"/>
        <end position="172"/>
    </location>
</feature>
<evidence type="ECO:0000256" key="6">
    <source>
        <dbReference type="PIRSR" id="PIRSR637944-1"/>
    </source>
</evidence>
<dbReference type="eggNOG" id="KOG0541">
    <property type="taxonomic scope" value="Eukaryota"/>
</dbReference>
<evidence type="ECO:0000256" key="2">
    <source>
        <dbReference type="ARBA" id="ARBA00022559"/>
    </source>
</evidence>
<dbReference type="InterPro" id="IPR037944">
    <property type="entry name" value="PRX5-like"/>
</dbReference>
<dbReference type="Gene3D" id="3.40.30.10">
    <property type="entry name" value="Glutaredoxin"/>
    <property type="match status" value="1"/>
</dbReference>
<dbReference type="PANTHER" id="PTHR10430">
    <property type="entry name" value="PEROXIREDOXIN"/>
    <property type="match status" value="1"/>
</dbReference>
<accession>G7DVR7</accession>
<dbReference type="AlphaFoldDB" id="G7DVR7"/>
<dbReference type="GO" id="GO:0005829">
    <property type="term" value="C:cytosol"/>
    <property type="evidence" value="ECO:0007669"/>
    <property type="project" value="TreeGrafter"/>
</dbReference>
<dbReference type="STRING" id="764103.G7DVR7"/>
<sequence>MASTIPATIKSAALGAVHPAGVGTKLPDIQLKQTSPDDTLSLASLKGRNLILGVPGAFTPPCSNMVPQFSDAYSEITQKGIKGVYVVPINDVFASNAWKEKLGADKLNFLADDTGAFSRTLGLTFDATGLLGGERAKRYVLLTNDDTIEKVFVEDEAPNVEKTTAKAVLAAL</sequence>
<dbReference type="GO" id="GO:0008379">
    <property type="term" value="F:thioredoxin peroxidase activity"/>
    <property type="evidence" value="ECO:0007669"/>
    <property type="project" value="InterPro"/>
</dbReference>
<dbReference type="GO" id="GO:0005739">
    <property type="term" value="C:mitochondrion"/>
    <property type="evidence" value="ECO:0007669"/>
    <property type="project" value="TreeGrafter"/>
</dbReference>
<dbReference type="GO" id="GO:0005777">
    <property type="term" value="C:peroxisome"/>
    <property type="evidence" value="ECO:0007669"/>
    <property type="project" value="TreeGrafter"/>
</dbReference>
<keyword evidence="5" id="KW-0676">Redox-active center</keyword>
<comment type="caution">
    <text evidence="8">The sequence shown here is derived from an EMBL/GenBank/DDBJ whole genome shotgun (WGS) entry which is preliminary data.</text>
</comment>
<comment type="similarity">
    <text evidence="1">Belongs to the peroxiredoxin family. Prx5 subfamily.</text>
</comment>
<evidence type="ECO:0000256" key="3">
    <source>
        <dbReference type="ARBA" id="ARBA00022862"/>
    </source>
</evidence>
<keyword evidence="3" id="KW-0049">Antioxidant</keyword>
<dbReference type="GO" id="GO:0042744">
    <property type="term" value="P:hydrogen peroxide catabolic process"/>
    <property type="evidence" value="ECO:0007669"/>
    <property type="project" value="TreeGrafter"/>
</dbReference>
<keyword evidence="2" id="KW-0575">Peroxidase</keyword>
<dbReference type="PANTHER" id="PTHR10430:SF39">
    <property type="entry name" value="PEROXISOMAL MEMBRANE ASSOCIATED PROTEIN 20"/>
    <property type="match status" value="1"/>
</dbReference>
<dbReference type="SUPFAM" id="SSF52833">
    <property type="entry name" value="Thioredoxin-like"/>
    <property type="match status" value="1"/>
</dbReference>
<dbReference type="InterPro" id="IPR013740">
    <property type="entry name" value="Redoxin"/>
</dbReference>
<dbReference type="PROSITE" id="PS51352">
    <property type="entry name" value="THIOREDOXIN_2"/>
    <property type="match status" value="1"/>
</dbReference>
<evidence type="ECO:0000313" key="8">
    <source>
        <dbReference type="EMBL" id="GAA94677.1"/>
    </source>
</evidence>
<dbReference type="Pfam" id="PF08534">
    <property type="entry name" value="Redoxin"/>
    <property type="match status" value="1"/>
</dbReference>
<keyword evidence="4" id="KW-0560">Oxidoreductase</keyword>
<dbReference type="InParanoid" id="G7DVR7"/>
<dbReference type="InterPro" id="IPR036249">
    <property type="entry name" value="Thioredoxin-like_sf"/>
</dbReference>
<evidence type="ECO:0000256" key="1">
    <source>
        <dbReference type="ARBA" id="ARBA00010505"/>
    </source>
</evidence>
<dbReference type="OrthoDB" id="1882547at2759"/>
<evidence type="ECO:0000313" key="9">
    <source>
        <dbReference type="Proteomes" id="UP000009131"/>
    </source>
</evidence>
<dbReference type="GO" id="GO:0045454">
    <property type="term" value="P:cell redox homeostasis"/>
    <property type="evidence" value="ECO:0007669"/>
    <property type="project" value="TreeGrafter"/>
</dbReference>
<evidence type="ECO:0000259" key="7">
    <source>
        <dbReference type="PROSITE" id="PS51352"/>
    </source>
</evidence>
<dbReference type="InterPro" id="IPR013766">
    <property type="entry name" value="Thioredoxin_domain"/>
</dbReference>
<evidence type="ECO:0000256" key="4">
    <source>
        <dbReference type="ARBA" id="ARBA00023002"/>
    </source>
</evidence>
<dbReference type="Proteomes" id="UP000009131">
    <property type="component" value="Unassembled WGS sequence"/>
</dbReference>
<keyword evidence="9" id="KW-1185">Reference proteome</keyword>
<dbReference type="GO" id="GO:0034599">
    <property type="term" value="P:cellular response to oxidative stress"/>
    <property type="evidence" value="ECO:0007669"/>
    <property type="project" value="InterPro"/>
</dbReference>
<dbReference type="FunCoup" id="G7DVR7">
    <property type="interactions" value="192"/>
</dbReference>
<gene>
    <name evidence="8" type="primary">Mo01330</name>
    <name evidence="8" type="ORF">E5Q_01330</name>
</gene>
<evidence type="ECO:0000256" key="5">
    <source>
        <dbReference type="ARBA" id="ARBA00023284"/>
    </source>
</evidence>
<feature type="active site" description="Cysteine sulfenic acid (-SOH) intermediate" evidence="6">
    <location>
        <position position="62"/>
    </location>
</feature>
<dbReference type="HOGENOM" id="CLU_072440_3_1_1"/>
<dbReference type="EMBL" id="BABT02000046">
    <property type="protein sequence ID" value="GAA94677.1"/>
    <property type="molecule type" value="Genomic_DNA"/>
</dbReference>
<proteinExistence type="inferred from homology"/>
<reference evidence="8 9" key="2">
    <citation type="journal article" date="2012" name="Open Biol.">
        <title>Characteristics of nucleosomes and linker DNA regions on the genome of the basidiomycete Mixia osmundae revealed by mono- and dinucleosome mapping.</title>
        <authorList>
            <person name="Nishida H."/>
            <person name="Kondo S."/>
            <person name="Matsumoto T."/>
            <person name="Suzuki Y."/>
            <person name="Yoshikawa H."/>
            <person name="Taylor T.D."/>
            <person name="Sugiyama J."/>
        </authorList>
    </citation>
    <scope>NUCLEOTIDE SEQUENCE [LARGE SCALE GENOMIC DNA]</scope>
    <source>
        <strain evidence="9">CBS 9802 / IAM 14324 / JCM 22182 / KY 12970</strain>
    </source>
</reference>
<protein>
    <recommendedName>
        <fullName evidence="7">Thioredoxin domain-containing protein</fullName>
    </recommendedName>
</protein>
<name>G7DVR7_MIXOS</name>